<dbReference type="SUPFAM" id="SSF50475">
    <property type="entry name" value="FMN-binding split barrel"/>
    <property type="match status" value="1"/>
</dbReference>
<dbReference type="Proteomes" id="UP000783863">
    <property type="component" value="Unassembled WGS sequence"/>
</dbReference>
<gene>
    <name evidence="1" type="ORF">EGD98_11655</name>
</gene>
<dbReference type="RefSeq" id="WP_220588542.1">
    <property type="nucleotide sequence ID" value="NZ_RKLQ01000002.1"/>
</dbReference>
<sequence length="150" mass="16836">MDPDARFAYTRAMSDDEIESALRDVGHGVLSLADGNESYAIPLYHHYEDGQLFFRLGETPDDSKADYIETTETATYVVFEAEETAGPAEERGWSVIARGPIRRVPPSHPAYDIESINEQFAPIRIFDEAHDEVALTLYELEPDAITGRQN</sequence>
<protein>
    <submittedName>
        <fullName evidence="1">Pyridoxamine 5'-phosphate oxidase family protein</fullName>
    </submittedName>
</protein>
<comment type="caution">
    <text evidence="1">The sequence shown here is derived from an EMBL/GenBank/DDBJ whole genome shotgun (WGS) entry which is preliminary data.</text>
</comment>
<accession>A0A8J7YIT8</accession>
<dbReference type="AlphaFoldDB" id="A0A8J7YIT8"/>
<dbReference type="InterPro" id="IPR012349">
    <property type="entry name" value="Split_barrel_FMN-bd"/>
</dbReference>
<dbReference type="EMBL" id="RKLQ01000002">
    <property type="protein sequence ID" value="MBX0304323.1"/>
    <property type="molecule type" value="Genomic_DNA"/>
</dbReference>
<evidence type="ECO:0000313" key="2">
    <source>
        <dbReference type="Proteomes" id="UP000783863"/>
    </source>
</evidence>
<dbReference type="InterPro" id="IPR024747">
    <property type="entry name" value="Pyridox_Oxase-rel"/>
</dbReference>
<dbReference type="Pfam" id="PF12900">
    <property type="entry name" value="Pyridox_ox_2"/>
    <property type="match status" value="1"/>
</dbReference>
<keyword evidence="2" id="KW-1185">Reference proteome</keyword>
<evidence type="ECO:0000313" key="1">
    <source>
        <dbReference type="EMBL" id="MBX0304323.1"/>
    </source>
</evidence>
<dbReference type="Gene3D" id="2.30.110.10">
    <property type="entry name" value="Electron Transport, Fmn-binding Protein, Chain A"/>
    <property type="match status" value="1"/>
</dbReference>
<organism evidence="1 2">
    <name type="scientific">Haloarcula salinisoli</name>
    <dbReference type="NCBI Taxonomy" id="2487746"/>
    <lineage>
        <taxon>Archaea</taxon>
        <taxon>Methanobacteriati</taxon>
        <taxon>Methanobacteriota</taxon>
        <taxon>Stenosarchaea group</taxon>
        <taxon>Halobacteria</taxon>
        <taxon>Halobacteriales</taxon>
        <taxon>Haloarculaceae</taxon>
        <taxon>Haloarcula</taxon>
    </lineage>
</organism>
<proteinExistence type="predicted"/>
<reference evidence="1" key="1">
    <citation type="submission" date="2021-06" db="EMBL/GenBank/DDBJ databases">
        <title>Halomicroarcula sp. F24A a new haloarchaeum isolated from saline soil.</title>
        <authorList>
            <person name="Duran-Viseras A."/>
            <person name="Sanchez-Porro C."/>
            <person name="Ventosa A."/>
        </authorList>
    </citation>
    <scope>NUCLEOTIDE SEQUENCE</scope>
    <source>
        <strain evidence="1">F24A</strain>
    </source>
</reference>
<name>A0A8J7YIT8_9EURY</name>